<dbReference type="PANTHER" id="PTHR47501">
    <property type="entry name" value="TRANSPOSASE-RELATED"/>
    <property type="match status" value="1"/>
</dbReference>
<feature type="compositionally biased region" description="Basic and acidic residues" evidence="1">
    <location>
        <begin position="7"/>
        <end position="18"/>
    </location>
</feature>
<feature type="region of interest" description="Disordered" evidence="1">
    <location>
        <begin position="1"/>
        <end position="23"/>
    </location>
</feature>
<evidence type="ECO:0000313" key="2">
    <source>
        <dbReference type="EMBL" id="ODQ74594.1"/>
    </source>
</evidence>
<dbReference type="OrthoDB" id="5411500at2759"/>
<evidence type="ECO:0000313" key="3">
    <source>
        <dbReference type="Proteomes" id="UP000094385"/>
    </source>
</evidence>
<proteinExistence type="predicted"/>
<dbReference type="PANTHER" id="PTHR47501:SF5">
    <property type="entry name" value="HAT C-TERMINAL DIMERISATION DOMAIN-CONTAINING PROTEIN"/>
    <property type="match status" value="1"/>
</dbReference>
<name>A0A1E3QAS2_LIPST</name>
<dbReference type="AlphaFoldDB" id="A0A1E3QAS2"/>
<accession>A0A1E3QAS2</accession>
<dbReference type="EMBL" id="KV454292">
    <property type="protein sequence ID" value="ODQ74594.1"/>
    <property type="molecule type" value="Genomic_DNA"/>
</dbReference>
<sequence>HLRKRHSIEAQERPEPAKKPKSSTLAYIGQREKFSPQKLLGKNILRFRQIFHDIPGITLPFMSRSVLRQRLADDFAAQRANLKEELLHTCRTIALSLDVSTSKNNLPILGVIGHWVTEDFQYREKVLDFKELQGSHSGENLAAAVEGTLRLELSAS</sequence>
<protein>
    <submittedName>
        <fullName evidence="2">Uncharacterized protein</fullName>
    </submittedName>
</protein>
<keyword evidence="3" id="KW-1185">Reference proteome</keyword>
<dbReference type="Proteomes" id="UP000094385">
    <property type="component" value="Unassembled WGS sequence"/>
</dbReference>
<evidence type="ECO:0000256" key="1">
    <source>
        <dbReference type="SAM" id="MobiDB-lite"/>
    </source>
</evidence>
<gene>
    <name evidence="2" type="ORF">LIPSTDRAFT_70264</name>
</gene>
<feature type="non-terminal residue" evidence="2">
    <location>
        <position position="1"/>
    </location>
</feature>
<organism evidence="2 3">
    <name type="scientific">Lipomyces starkeyi NRRL Y-11557</name>
    <dbReference type="NCBI Taxonomy" id="675824"/>
    <lineage>
        <taxon>Eukaryota</taxon>
        <taxon>Fungi</taxon>
        <taxon>Dikarya</taxon>
        <taxon>Ascomycota</taxon>
        <taxon>Saccharomycotina</taxon>
        <taxon>Lipomycetes</taxon>
        <taxon>Lipomycetales</taxon>
        <taxon>Lipomycetaceae</taxon>
        <taxon>Lipomyces</taxon>
    </lineage>
</organism>
<reference evidence="2 3" key="1">
    <citation type="journal article" date="2016" name="Proc. Natl. Acad. Sci. U.S.A.">
        <title>Comparative genomics of biotechnologically important yeasts.</title>
        <authorList>
            <person name="Riley R."/>
            <person name="Haridas S."/>
            <person name="Wolfe K.H."/>
            <person name="Lopes M.R."/>
            <person name="Hittinger C.T."/>
            <person name="Goeker M."/>
            <person name="Salamov A.A."/>
            <person name="Wisecaver J.H."/>
            <person name="Long T.M."/>
            <person name="Calvey C.H."/>
            <person name="Aerts A.L."/>
            <person name="Barry K.W."/>
            <person name="Choi C."/>
            <person name="Clum A."/>
            <person name="Coughlan A.Y."/>
            <person name="Deshpande S."/>
            <person name="Douglass A.P."/>
            <person name="Hanson S.J."/>
            <person name="Klenk H.-P."/>
            <person name="LaButti K.M."/>
            <person name="Lapidus A."/>
            <person name="Lindquist E.A."/>
            <person name="Lipzen A.M."/>
            <person name="Meier-Kolthoff J.P."/>
            <person name="Ohm R.A."/>
            <person name="Otillar R.P."/>
            <person name="Pangilinan J.L."/>
            <person name="Peng Y."/>
            <person name="Rokas A."/>
            <person name="Rosa C.A."/>
            <person name="Scheuner C."/>
            <person name="Sibirny A.A."/>
            <person name="Slot J.C."/>
            <person name="Stielow J.B."/>
            <person name="Sun H."/>
            <person name="Kurtzman C.P."/>
            <person name="Blackwell M."/>
            <person name="Grigoriev I.V."/>
            <person name="Jeffries T.W."/>
        </authorList>
    </citation>
    <scope>NUCLEOTIDE SEQUENCE [LARGE SCALE GENOMIC DNA]</scope>
    <source>
        <strain evidence="2 3">NRRL Y-11557</strain>
    </source>
</reference>